<dbReference type="STRING" id="37546.A0A1B0FH90"/>
<evidence type="ECO:0000259" key="1">
    <source>
        <dbReference type="Pfam" id="PF08418"/>
    </source>
</evidence>
<dbReference type="InterPro" id="IPR013627">
    <property type="entry name" value="Pol_alpha_B_N"/>
</dbReference>
<feature type="domain" description="DNA polymerase alpha subunit B N-terminal" evidence="1">
    <location>
        <begin position="5"/>
        <end position="71"/>
    </location>
</feature>
<dbReference type="EMBL" id="CCAG010002854">
    <property type="status" value="NOT_ANNOTATED_CDS"/>
    <property type="molecule type" value="Genomic_DNA"/>
</dbReference>
<sequence>MMESELKQQFEEMSIEPSENVLSKAVELCVIYNIDDASEFVEQWLAFSVSNLNGDEPTIENLHDFERRVLKTKRDKNVLSASKNKTAKYSSGITSLTDLKNAASVPSTPLSMYGIGDEDIMMEQYMHELPETSNNCQTPQFSMMMIMGNSSQQTHHDQRQRHQVVIAMSELFFERLPAR</sequence>
<dbReference type="EnsemblMetazoa" id="GMOY003138-RA">
    <property type="protein sequence ID" value="GMOY003138-PA"/>
    <property type="gene ID" value="GMOY003138"/>
</dbReference>
<dbReference type="Proteomes" id="UP000092444">
    <property type="component" value="Unassembled WGS sequence"/>
</dbReference>
<reference evidence="2" key="1">
    <citation type="submission" date="2020-05" db="UniProtKB">
        <authorList>
            <consortium name="EnsemblMetazoa"/>
        </authorList>
    </citation>
    <scope>IDENTIFICATION</scope>
    <source>
        <strain evidence="2">Yale</strain>
    </source>
</reference>
<protein>
    <recommendedName>
        <fullName evidence="1">DNA polymerase alpha subunit B N-terminal domain-containing protein</fullName>
    </recommendedName>
</protein>
<dbReference type="InterPro" id="IPR043034">
    <property type="entry name" value="DNA_pol_alpha_B_N_sf"/>
</dbReference>
<evidence type="ECO:0000313" key="3">
    <source>
        <dbReference type="Proteomes" id="UP000092444"/>
    </source>
</evidence>
<dbReference type="Gene3D" id="1.10.8.530">
    <property type="entry name" value="DNA polymerase alpha-primase, subunit B, N-terminal domain"/>
    <property type="match status" value="1"/>
</dbReference>
<dbReference type="Pfam" id="PF08418">
    <property type="entry name" value="Pol_alpha_B_N"/>
    <property type="match status" value="1"/>
</dbReference>
<name>A0A1B0FH90_GLOMM</name>
<dbReference type="VEuPathDB" id="VectorBase:GMOY003138"/>
<keyword evidence="3" id="KW-1185">Reference proteome</keyword>
<accession>A0A1B0FH90</accession>
<evidence type="ECO:0000313" key="2">
    <source>
        <dbReference type="EnsemblMetazoa" id="GMOY003138-PA"/>
    </source>
</evidence>
<dbReference type="AlphaFoldDB" id="A0A1B0FH90"/>
<organism evidence="2 3">
    <name type="scientific">Glossina morsitans morsitans</name>
    <name type="common">Savannah tsetse fly</name>
    <dbReference type="NCBI Taxonomy" id="37546"/>
    <lineage>
        <taxon>Eukaryota</taxon>
        <taxon>Metazoa</taxon>
        <taxon>Ecdysozoa</taxon>
        <taxon>Arthropoda</taxon>
        <taxon>Hexapoda</taxon>
        <taxon>Insecta</taxon>
        <taxon>Pterygota</taxon>
        <taxon>Neoptera</taxon>
        <taxon>Endopterygota</taxon>
        <taxon>Diptera</taxon>
        <taxon>Brachycera</taxon>
        <taxon>Muscomorpha</taxon>
        <taxon>Hippoboscoidea</taxon>
        <taxon>Glossinidae</taxon>
        <taxon>Glossina</taxon>
    </lineage>
</organism>
<proteinExistence type="predicted"/>